<evidence type="ECO:0000256" key="6">
    <source>
        <dbReference type="ARBA" id="ARBA00023288"/>
    </source>
</evidence>
<keyword evidence="5" id="KW-0106">Calcium</keyword>
<evidence type="ECO:0000256" key="2">
    <source>
        <dbReference type="ARBA" id="ARBA00022707"/>
    </source>
</evidence>
<dbReference type="PANTHER" id="PTHR23055:SF178">
    <property type="entry name" value="NEUROCALCIN HOMOLOG"/>
    <property type="match status" value="1"/>
</dbReference>
<dbReference type="FunFam" id="1.10.238.10:FF:000009">
    <property type="entry name" value="Visinin-like protein 1"/>
    <property type="match status" value="1"/>
</dbReference>
<sequence>MTSWYLLFTVNMGKEQSKLKPRDLHELTRTTTFSEQEIKTYHKEFRKRSKSGTMTVNELKKMYSNFFPDGDPSEFAEHTFRIFDQNGDGVLDFHELIVSMAILKKGDVNERLKWAFDIYDIDGNGYITRNELLGILTAIEKLISHKNDGTFAAVMASQIFERVDTNSDGKISLEEFIDGAKVDIDLAAMLDRI</sequence>
<evidence type="ECO:0000256" key="5">
    <source>
        <dbReference type="ARBA" id="ARBA00022837"/>
    </source>
</evidence>
<dbReference type="InterPro" id="IPR018247">
    <property type="entry name" value="EF_Hand_1_Ca_BS"/>
</dbReference>
<dbReference type="CDD" id="cd00051">
    <property type="entry name" value="EFh"/>
    <property type="match status" value="2"/>
</dbReference>
<dbReference type="PANTHER" id="PTHR23055">
    <property type="entry name" value="CALCIUM BINDING PROTEINS"/>
    <property type="match status" value="1"/>
</dbReference>
<dbReference type="PRINTS" id="PR00450">
    <property type="entry name" value="RECOVERIN"/>
</dbReference>
<dbReference type="SUPFAM" id="SSF47473">
    <property type="entry name" value="EF-hand"/>
    <property type="match status" value="1"/>
</dbReference>
<dbReference type="AlphaFoldDB" id="A0A6S7I839"/>
<keyword evidence="6" id="KW-0449">Lipoprotein</keyword>
<proteinExistence type="inferred from homology"/>
<evidence type="ECO:0000256" key="4">
    <source>
        <dbReference type="ARBA" id="ARBA00022737"/>
    </source>
</evidence>
<reference evidence="7" key="1">
    <citation type="submission" date="2020-04" db="EMBL/GenBank/DDBJ databases">
        <authorList>
            <person name="Alioto T."/>
            <person name="Alioto T."/>
            <person name="Gomez Garrido J."/>
        </authorList>
    </citation>
    <scope>NUCLEOTIDE SEQUENCE</scope>
    <source>
        <strain evidence="7">A484AB</strain>
    </source>
</reference>
<accession>A0A6S7I839</accession>
<keyword evidence="3" id="KW-0479">Metal-binding</keyword>
<keyword evidence="2" id="KW-0519">Myristate</keyword>
<organism evidence="7 8">
    <name type="scientific">Paramuricea clavata</name>
    <name type="common">Red gorgonian</name>
    <name type="synonym">Violescent sea-whip</name>
    <dbReference type="NCBI Taxonomy" id="317549"/>
    <lineage>
        <taxon>Eukaryota</taxon>
        <taxon>Metazoa</taxon>
        <taxon>Cnidaria</taxon>
        <taxon>Anthozoa</taxon>
        <taxon>Octocorallia</taxon>
        <taxon>Malacalcyonacea</taxon>
        <taxon>Plexauridae</taxon>
        <taxon>Paramuricea</taxon>
    </lineage>
</organism>
<evidence type="ECO:0000256" key="1">
    <source>
        <dbReference type="ARBA" id="ARBA00006049"/>
    </source>
</evidence>
<dbReference type="PROSITE" id="PS00018">
    <property type="entry name" value="EF_HAND_1"/>
    <property type="match status" value="3"/>
</dbReference>
<gene>
    <name evidence="7" type="ORF">PACLA_8A013519</name>
</gene>
<dbReference type="SMART" id="SM00054">
    <property type="entry name" value="EFh"/>
    <property type="match status" value="3"/>
</dbReference>
<keyword evidence="8" id="KW-1185">Reference proteome</keyword>
<comment type="similarity">
    <text evidence="1">Belongs to the recoverin family.</text>
</comment>
<dbReference type="Gene3D" id="1.10.238.10">
    <property type="entry name" value="EF-hand"/>
    <property type="match status" value="1"/>
</dbReference>
<dbReference type="InterPro" id="IPR028846">
    <property type="entry name" value="Recoverin"/>
</dbReference>
<dbReference type="InterPro" id="IPR011992">
    <property type="entry name" value="EF-hand-dom_pair"/>
</dbReference>
<evidence type="ECO:0000256" key="3">
    <source>
        <dbReference type="ARBA" id="ARBA00022723"/>
    </source>
</evidence>
<dbReference type="Pfam" id="PF13499">
    <property type="entry name" value="EF-hand_7"/>
    <property type="match status" value="1"/>
</dbReference>
<dbReference type="Pfam" id="PF13202">
    <property type="entry name" value="EF-hand_5"/>
    <property type="match status" value="1"/>
</dbReference>
<protein>
    <submittedName>
        <fullName evidence="7">Hippocalcin 1</fullName>
    </submittedName>
</protein>
<evidence type="ECO:0000313" key="7">
    <source>
        <dbReference type="EMBL" id="CAB4012100.1"/>
    </source>
</evidence>
<name>A0A6S7I839_PARCT</name>
<comment type="caution">
    <text evidence="7">The sequence shown here is derived from an EMBL/GenBank/DDBJ whole genome shotgun (WGS) entry which is preliminary data.</text>
</comment>
<dbReference type="OrthoDB" id="191686at2759"/>
<keyword evidence="4" id="KW-0677">Repeat</keyword>
<dbReference type="InterPro" id="IPR002048">
    <property type="entry name" value="EF_hand_dom"/>
</dbReference>
<evidence type="ECO:0000313" key="8">
    <source>
        <dbReference type="Proteomes" id="UP001152795"/>
    </source>
</evidence>
<dbReference type="PROSITE" id="PS50222">
    <property type="entry name" value="EF_HAND_2"/>
    <property type="match status" value="3"/>
</dbReference>
<dbReference type="EMBL" id="CACRXK020007382">
    <property type="protein sequence ID" value="CAB4012100.1"/>
    <property type="molecule type" value="Genomic_DNA"/>
</dbReference>
<dbReference type="GO" id="GO:0005509">
    <property type="term" value="F:calcium ion binding"/>
    <property type="evidence" value="ECO:0007669"/>
    <property type="project" value="InterPro"/>
</dbReference>
<dbReference type="Proteomes" id="UP001152795">
    <property type="component" value="Unassembled WGS sequence"/>
</dbReference>